<evidence type="ECO:0000313" key="2">
    <source>
        <dbReference type="EMBL" id="KAF2116747.1"/>
    </source>
</evidence>
<gene>
    <name evidence="2" type="ORF">BDV96DRAFT_572796</name>
</gene>
<organism evidence="2 3">
    <name type="scientific">Lophiotrema nucula</name>
    <dbReference type="NCBI Taxonomy" id="690887"/>
    <lineage>
        <taxon>Eukaryota</taxon>
        <taxon>Fungi</taxon>
        <taxon>Dikarya</taxon>
        <taxon>Ascomycota</taxon>
        <taxon>Pezizomycotina</taxon>
        <taxon>Dothideomycetes</taxon>
        <taxon>Pleosporomycetidae</taxon>
        <taxon>Pleosporales</taxon>
        <taxon>Lophiotremataceae</taxon>
        <taxon>Lophiotrema</taxon>
    </lineage>
</organism>
<feature type="region of interest" description="Disordered" evidence="1">
    <location>
        <begin position="161"/>
        <end position="193"/>
    </location>
</feature>
<sequence>MADDPLLSSRDPVDKISAAKRQDVPVDNCHPNDYRCTDSGDAILVCSSLGKWELSAPCSGGAGHCRPGFIPNTFYCSSAAELRGVDARESQPSDLVVIPQPPQSNGECEPGCYTCDASWRYIAACSTAGHWIVETDCGREGACKLGAIRCTSFCVGELKSGAGSRDLPTIESREPPQASAESETRSVEPREDQIGEVCTPGTYTCGVRAIYVCVGGRWQFAASCGEHGTCHNGTAGAAPYCTNDATGALRPVELPSARSKREEGTVLVVRDGAALLANLPEPCKPGYFQGAKFEVPRESRIYACATDAHWVHIANCGPWDVNGQQCLAGGDGAARCNCGQIQFTGAI</sequence>
<accession>A0A6A5ZDC9</accession>
<protein>
    <submittedName>
        <fullName evidence="2">Uncharacterized protein</fullName>
    </submittedName>
</protein>
<dbReference type="EMBL" id="ML977320">
    <property type="protein sequence ID" value="KAF2116747.1"/>
    <property type="molecule type" value="Genomic_DNA"/>
</dbReference>
<keyword evidence="3" id="KW-1185">Reference proteome</keyword>
<dbReference type="Proteomes" id="UP000799770">
    <property type="component" value="Unassembled WGS sequence"/>
</dbReference>
<feature type="compositionally biased region" description="Basic and acidic residues" evidence="1">
    <location>
        <begin position="182"/>
        <end position="193"/>
    </location>
</feature>
<evidence type="ECO:0000313" key="3">
    <source>
        <dbReference type="Proteomes" id="UP000799770"/>
    </source>
</evidence>
<reference evidence="2" key="1">
    <citation type="journal article" date="2020" name="Stud. Mycol.">
        <title>101 Dothideomycetes genomes: a test case for predicting lifestyles and emergence of pathogens.</title>
        <authorList>
            <person name="Haridas S."/>
            <person name="Albert R."/>
            <person name="Binder M."/>
            <person name="Bloem J."/>
            <person name="Labutti K."/>
            <person name="Salamov A."/>
            <person name="Andreopoulos B."/>
            <person name="Baker S."/>
            <person name="Barry K."/>
            <person name="Bills G."/>
            <person name="Bluhm B."/>
            <person name="Cannon C."/>
            <person name="Castanera R."/>
            <person name="Culley D."/>
            <person name="Daum C."/>
            <person name="Ezra D."/>
            <person name="Gonzalez J."/>
            <person name="Henrissat B."/>
            <person name="Kuo A."/>
            <person name="Liang C."/>
            <person name="Lipzen A."/>
            <person name="Lutzoni F."/>
            <person name="Magnuson J."/>
            <person name="Mondo S."/>
            <person name="Nolan M."/>
            <person name="Ohm R."/>
            <person name="Pangilinan J."/>
            <person name="Park H.-J."/>
            <person name="Ramirez L."/>
            <person name="Alfaro M."/>
            <person name="Sun H."/>
            <person name="Tritt A."/>
            <person name="Yoshinaga Y."/>
            <person name="Zwiers L.-H."/>
            <person name="Turgeon B."/>
            <person name="Goodwin S."/>
            <person name="Spatafora J."/>
            <person name="Crous P."/>
            <person name="Grigoriev I."/>
        </authorList>
    </citation>
    <scope>NUCLEOTIDE SEQUENCE</scope>
    <source>
        <strain evidence="2">CBS 627.86</strain>
    </source>
</reference>
<dbReference type="AlphaFoldDB" id="A0A6A5ZDC9"/>
<name>A0A6A5ZDC9_9PLEO</name>
<evidence type="ECO:0000256" key="1">
    <source>
        <dbReference type="SAM" id="MobiDB-lite"/>
    </source>
</evidence>
<proteinExistence type="predicted"/>